<organism evidence="2">
    <name type="scientific">Candidatus Hakubella thermalkaliphila</name>
    <dbReference type="NCBI Taxonomy" id="2754717"/>
    <lineage>
        <taxon>Bacteria</taxon>
        <taxon>Bacillati</taxon>
        <taxon>Actinomycetota</taxon>
        <taxon>Actinomycetota incertae sedis</taxon>
        <taxon>Candidatus Hakubellales</taxon>
        <taxon>Candidatus Hakubellaceae</taxon>
        <taxon>Candidatus Hakubella</taxon>
    </lineage>
</organism>
<evidence type="ECO:0000259" key="1">
    <source>
        <dbReference type="Pfam" id="PF02441"/>
    </source>
</evidence>
<dbReference type="AlphaFoldDB" id="A0A6V8Q3T8"/>
<dbReference type="RefSeq" id="WP_275052153.1">
    <property type="nucleotide sequence ID" value="NZ_BLSC01000112.1"/>
</dbReference>
<keyword evidence="2" id="KW-0436">Ligase</keyword>
<dbReference type="GO" id="GO:0010181">
    <property type="term" value="F:FMN binding"/>
    <property type="evidence" value="ECO:0007669"/>
    <property type="project" value="TreeGrafter"/>
</dbReference>
<feature type="non-terminal residue" evidence="2">
    <location>
        <position position="139"/>
    </location>
</feature>
<protein>
    <submittedName>
        <fullName evidence="2">Phosphopantothenoylcysteine decarboxylase / phosphopantothenate---cysteine ligase</fullName>
    </submittedName>
</protein>
<dbReference type="Pfam" id="PF02441">
    <property type="entry name" value="Flavoprotein"/>
    <property type="match status" value="1"/>
</dbReference>
<proteinExistence type="predicted"/>
<dbReference type="PANTHER" id="PTHR14359:SF6">
    <property type="entry name" value="PHOSPHOPANTOTHENOYLCYSTEINE DECARBOXYLASE"/>
    <property type="match status" value="1"/>
</dbReference>
<dbReference type="GO" id="GO:0004633">
    <property type="term" value="F:phosphopantothenoylcysteine decarboxylase activity"/>
    <property type="evidence" value="ECO:0007669"/>
    <property type="project" value="TreeGrafter"/>
</dbReference>
<dbReference type="Proteomes" id="UP000561271">
    <property type="component" value="Unassembled WGS sequence"/>
</dbReference>
<dbReference type="Gene3D" id="3.40.50.1950">
    <property type="entry name" value="Flavin prenyltransferase-like"/>
    <property type="match status" value="1"/>
</dbReference>
<gene>
    <name evidence="2" type="ORF">HKBW3S44_01259</name>
</gene>
<feature type="domain" description="Flavoprotein" evidence="1">
    <location>
        <begin position="17"/>
        <end position="123"/>
    </location>
</feature>
<dbReference type="EMBL" id="BLSC01000112">
    <property type="protein sequence ID" value="GFP37581.1"/>
    <property type="molecule type" value="Genomic_DNA"/>
</dbReference>
<dbReference type="InterPro" id="IPR036551">
    <property type="entry name" value="Flavin_trans-like"/>
</dbReference>
<accession>A0A6V8Q3T8</accession>
<dbReference type="GO" id="GO:0016874">
    <property type="term" value="F:ligase activity"/>
    <property type="evidence" value="ECO:0007669"/>
    <property type="project" value="UniProtKB-KW"/>
</dbReference>
<evidence type="ECO:0000313" key="2">
    <source>
        <dbReference type="EMBL" id="GFP37581.1"/>
    </source>
</evidence>
<dbReference type="PANTHER" id="PTHR14359">
    <property type="entry name" value="HOMO-OLIGOMERIC FLAVIN CONTAINING CYS DECARBOXYLASE FAMILY"/>
    <property type="match status" value="1"/>
</dbReference>
<reference evidence="2" key="1">
    <citation type="journal article" date="2020" name="Front. Microbiol.">
        <title>Single-cell genomics of novel Actinobacteria with the Wood-Ljungdahl pathway discovered in a serpentinizing system.</title>
        <authorList>
            <person name="Merino N."/>
            <person name="Kawai M."/>
            <person name="Boyd E.S."/>
            <person name="Colman D.R."/>
            <person name="McGlynn S.E."/>
            <person name="Nealson K.H."/>
            <person name="Kurokawa K."/>
            <person name="Hongoh Y."/>
        </authorList>
    </citation>
    <scope>NUCLEOTIDE SEQUENCE [LARGE SCALE GENOMIC DNA]</scope>
    <source>
        <strain evidence="2">S44</strain>
    </source>
</reference>
<dbReference type="SUPFAM" id="SSF52507">
    <property type="entry name" value="Homo-oligomeric flavin-containing Cys decarboxylases, HFCD"/>
    <property type="match status" value="1"/>
</dbReference>
<dbReference type="GO" id="GO:0071513">
    <property type="term" value="C:phosphopantothenoylcysteine decarboxylase complex"/>
    <property type="evidence" value="ECO:0007669"/>
    <property type="project" value="TreeGrafter"/>
</dbReference>
<name>A0A6V8Q3T8_9ACTN</name>
<comment type="caution">
    <text evidence="2">The sequence shown here is derived from an EMBL/GenBank/DDBJ whole genome shotgun (WGS) entry which is preliminary data.</text>
</comment>
<sequence>MTISSSFVSQEDVFQDKKILLGVTGSVAAYKAVGLASRLVKRGAKVKVVLTKAGRQFITPLAFSSITLDEVCSSMFPESPPLAAHLHLSLARGADLILVYPATANIIAKMAHGLADDPLSTLTLAGGPPWVIAPAKDTS</sequence>
<dbReference type="InterPro" id="IPR003382">
    <property type="entry name" value="Flavoprotein"/>
</dbReference>
<dbReference type="GO" id="GO:0015937">
    <property type="term" value="P:coenzyme A biosynthetic process"/>
    <property type="evidence" value="ECO:0007669"/>
    <property type="project" value="TreeGrafter"/>
</dbReference>